<reference evidence="2" key="1">
    <citation type="journal article" date="2023" name="Mol. Phylogenet. Evol.">
        <title>Genome-scale phylogeny and comparative genomics of the fungal order Sordariales.</title>
        <authorList>
            <person name="Hensen N."/>
            <person name="Bonometti L."/>
            <person name="Westerberg I."/>
            <person name="Brannstrom I.O."/>
            <person name="Guillou S."/>
            <person name="Cros-Aarteil S."/>
            <person name="Calhoun S."/>
            <person name="Haridas S."/>
            <person name="Kuo A."/>
            <person name="Mondo S."/>
            <person name="Pangilinan J."/>
            <person name="Riley R."/>
            <person name="LaButti K."/>
            <person name="Andreopoulos B."/>
            <person name="Lipzen A."/>
            <person name="Chen C."/>
            <person name="Yan M."/>
            <person name="Daum C."/>
            <person name="Ng V."/>
            <person name="Clum A."/>
            <person name="Steindorff A."/>
            <person name="Ohm R.A."/>
            <person name="Martin F."/>
            <person name="Silar P."/>
            <person name="Natvig D.O."/>
            <person name="Lalanne C."/>
            <person name="Gautier V."/>
            <person name="Ament-Velasquez S.L."/>
            <person name="Kruys A."/>
            <person name="Hutchinson M.I."/>
            <person name="Powell A.J."/>
            <person name="Barry K."/>
            <person name="Miller A.N."/>
            <person name="Grigoriev I.V."/>
            <person name="Debuchy R."/>
            <person name="Gladieux P."/>
            <person name="Hiltunen Thoren M."/>
            <person name="Johannesson H."/>
        </authorList>
    </citation>
    <scope>NUCLEOTIDE SEQUENCE</scope>
    <source>
        <strain evidence="2">SMH4131-1</strain>
    </source>
</reference>
<reference evidence="2" key="2">
    <citation type="submission" date="2023-06" db="EMBL/GenBank/DDBJ databases">
        <authorList>
            <consortium name="Lawrence Berkeley National Laboratory"/>
            <person name="Haridas S."/>
            <person name="Hensen N."/>
            <person name="Bonometti L."/>
            <person name="Westerberg I."/>
            <person name="Brannstrom I.O."/>
            <person name="Guillou S."/>
            <person name="Cros-Aarteil S."/>
            <person name="Calhoun S."/>
            <person name="Kuo A."/>
            <person name="Mondo S."/>
            <person name="Pangilinan J."/>
            <person name="Riley R."/>
            <person name="Labutti K."/>
            <person name="Andreopoulos B."/>
            <person name="Lipzen A."/>
            <person name="Chen C."/>
            <person name="Yanf M."/>
            <person name="Daum C."/>
            <person name="Ng V."/>
            <person name="Clum A."/>
            <person name="Steindorff A."/>
            <person name="Ohm R."/>
            <person name="Martin F."/>
            <person name="Silar P."/>
            <person name="Natvig D."/>
            <person name="Lalanne C."/>
            <person name="Gautier V."/>
            <person name="Ament-Velasquez S.L."/>
            <person name="Kruys A."/>
            <person name="Hutchinson M.I."/>
            <person name="Powell A.J."/>
            <person name="Barry K."/>
            <person name="Miller A.N."/>
            <person name="Grigoriev I.V."/>
            <person name="Debuchy R."/>
            <person name="Gladieux P."/>
            <person name="Thoren M.H."/>
            <person name="Johannesson H."/>
        </authorList>
    </citation>
    <scope>NUCLEOTIDE SEQUENCE</scope>
    <source>
        <strain evidence="2">SMH4131-1</strain>
    </source>
</reference>
<keyword evidence="3" id="KW-1185">Reference proteome</keyword>
<protein>
    <submittedName>
        <fullName evidence="2">Uncharacterized protein</fullName>
    </submittedName>
</protein>
<sequence>MMLSHPRLTQLIHQWSWVGSRTYQIARNVRHKVVYNLPFSQLHHLDSLLSSRFTTHSHTSKPTTTTTTTNQPSRCFPRPSSPPSSRSPSPPPWPCPRAPPRVTSSRQASAAFTRPSPTRARSRLAPARARARTRAAPSPAARTPPAASPTAPRLPPAASPPASPRAMTPCPRASAGPITPSPTARTPPASPRVSPRDSLPERERLGPTARPLRQPRPLPTRLLMMAWK</sequence>
<dbReference type="AlphaFoldDB" id="A0AAE0MIR5"/>
<organism evidence="2 3">
    <name type="scientific">Cercophora scortea</name>
    <dbReference type="NCBI Taxonomy" id="314031"/>
    <lineage>
        <taxon>Eukaryota</taxon>
        <taxon>Fungi</taxon>
        <taxon>Dikarya</taxon>
        <taxon>Ascomycota</taxon>
        <taxon>Pezizomycotina</taxon>
        <taxon>Sordariomycetes</taxon>
        <taxon>Sordariomycetidae</taxon>
        <taxon>Sordariales</taxon>
        <taxon>Lasiosphaeriaceae</taxon>
        <taxon>Cercophora</taxon>
    </lineage>
</organism>
<feature type="compositionally biased region" description="Low complexity" evidence="1">
    <location>
        <begin position="113"/>
        <end position="151"/>
    </location>
</feature>
<comment type="caution">
    <text evidence="2">The sequence shown here is derived from an EMBL/GenBank/DDBJ whole genome shotgun (WGS) entry which is preliminary data.</text>
</comment>
<feature type="compositionally biased region" description="Low complexity" evidence="1">
    <location>
        <begin position="219"/>
        <end position="228"/>
    </location>
</feature>
<evidence type="ECO:0000256" key="1">
    <source>
        <dbReference type="SAM" id="MobiDB-lite"/>
    </source>
</evidence>
<feature type="compositionally biased region" description="Basic and acidic residues" evidence="1">
    <location>
        <begin position="194"/>
        <end position="205"/>
    </location>
</feature>
<evidence type="ECO:0000313" key="3">
    <source>
        <dbReference type="Proteomes" id="UP001286456"/>
    </source>
</evidence>
<evidence type="ECO:0000313" key="2">
    <source>
        <dbReference type="EMBL" id="KAK3334141.1"/>
    </source>
</evidence>
<feature type="compositionally biased region" description="Pro residues" evidence="1">
    <location>
        <begin position="152"/>
        <end position="163"/>
    </location>
</feature>
<dbReference type="EMBL" id="JAUEPO010000002">
    <property type="protein sequence ID" value="KAK3334141.1"/>
    <property type="molecule type" value="Genomic_DNA"/>
</dbReference>
<feature type="compositionally biased region" description="Pro residues" evidence="1">
    <location>
        <begin position="88"/>
        <end position="99"/>
    </location>
</feature>
<feature type="region of interest" description="Disordered" evidence="1">
    <location>
        <begin position="53"/>
        <end position="228"/>
    </location>
</feature>
<name>A0AAE0MIR5_9PEZI</name>
<accession>A0AAE0MIR5</accession>
<feature type="compositionally biased region" description="Low complexity" evidence="1">
    <location>
        <begin position="53"/>
        <end position="87"/>
    </location>
</feature>
<gene>
    <name evidence="2" type="ORF">B0T19DRAFT_147295</name>
</gene>
<dbReference type="Proteomes" id="UP001286456">
    <property type="component" value="Unassembled WGS sequence"/>
</dbReference>
<proteinExistence type="predicted"/>